<name>A0A090G312_MESPL</name>
<organism evidence="2 3">
    <name type="scientific">Mesorhizobium plurifarium</name>
    <dbReference type="NCBI Taxonomy" id="69974"/>
    <lineage>
        <taxon>Bacteria</taxon>
        <taxon>Pseudomonadati</taxon>
        <taxon>Pseudomonadota</taxon>
        <taxon>Alphaproteobacteria</taxon>
        <taxon>Hyphomicrobiales</taxon>
        <taxon>Phyllobacteriaceae</taxon>
        <taxon>Mesorhizobium</taxon>
    </lineage>
</organism>
<evidence type="ECO:0000313" key="2">
    <source>
        <dbReference type="EMBL" id="CDX55327.1"/>
    </source>
</evidence>
<protein>
    <submittedName>
        <fullName evidence="2">Uncharacterized protein</fullName>
    </submittedName>
</protein>
<proteinExistence type="predicted"/>
<dbReference type="Proteomes" id="UP000046122">
    <property type="component" value="Unassembled WGS sequence"/>
</dbReference>
<evidence type="ECO:0000256" key="1">
    <source>
        <dbReference type="SAM" id="MobiDB-lite"/>
    </source>
</evidence>
<feature type="region of interest" description="Disordered" evidence="1">
    <location>
        <begin position="1"/>
        <end position="51"/>
    </location>
</feature>
<reference evidence="2 3" key="1">
    <citation type="submission" date="2014-08" db="EMBL/GenBank/DDBJ databases">
        <authorList>
            <person name="Moulin Lionel"/>
        </authorList>
    </citation>
    <scope>NUCLEOTIDE SEQUENCE [LARGE SCALE GENOMIC DNA]</scope>
</reference>
<evidence type="ECO:0000313" key="3">
    <source>
        <dbReference type="Proteomes" id="UP000046122"/>
    </source>
</evidence>
<gene>
    <name evidence="2" type="ORF">MPL3365_20482</name>
</gene>
<accession>A0A090G312</accession>
<dbReference type="AlphaFoldDB" id="A0A090G312"/>
<sequence length="51" mass="5200">MRPAQTVDADGFDMPSDNGSTASIKHPVPPGDVGGPTKKHRTSILDILGGG</sequence>
<dbReference type="EMBL" id="CCNE01000012">
    <property type="protein sequence ID" value="CDX55327.1"/>
    <property type="molecule type" value="Genomic_DNA"/>
</dbReference>